<evidence type="ECO:0000256" key="1">
    <source>
        <dbReference type="SAM" id="Phobius"/>
    </source>
</evidence>
<reference evidence="3" key="1">
    <citation type="journal article" date="2014" name="Int. J. Syst. Evol. Microbiol.">
        <title>Complete genome sequence of Corynebacterium casei LMG S-19264T (=DSM 44701T), isolated from a smear-ripened cheese.</title>
        <authorList>
            <consortium name="US DOE Joint Genome Institute (JGI-PGF)"/>
            <person name="Walter F."/>
            <person name="Albersmeier A."/>
            <person name="Kalinowski J."/>
            <person name="Ruckert C."/>
        </authorList>
    </citation>
    <scope>NUCLEOTIDE SEQUENCE</scope>
    <source>
        <strain evidence="3">JCM 14719</strain>
    </source>
</reference>
<keyword evidence="1" id="KW-0812">Transmembrane</keyword>
<dbReference type="RefSeq" id="WP_054669117.1">
    <property type="nucleotide sequence ID" value="NZ_BMOF01000003.1"/>
</dbReference>
<dbReference type="AlphaFoldDB" id="A0A8J3F9J2"/>
<gene>
    <name evidence="3" type="ORF">GCM10007043_03390</name>
</gene>
<dbReference type="CDD" id="cd03392">
    <property type="entry name" value="PAP2_like_2"/>
    <property type="match status" value="1"/>
</dbReference>
<dbReference type="EMBL" id="BMOF01000003">
    <property type="protein sequence ID" value="GGJ93027.1"/>
    <property type="molecule type" value="Genomic_DNA"/>
</dbReference>
<evidence type="ECO:0000313" key="4">
    <source>
        <dbReference type="Proteomes" id="UP000637720"/>
    </source>
</evidence>
<dbReference type="Pfam" id="PF01569">
    <property type="entry name" value="PAP2"/>
    <property type="match status" value="1"/>
</dbReference>
<evidence type="ECO:0000313" key="3">
    <source>
        <dbReference type="EMBL" id="GGJ93027.1"/>
    </source>
</evidence>
<feature type="transmembrane region" description="Helical" evidence="1">
    <location>
        <begin position="123"/>
        <end position="143"/>
    </location>
</feature>
<feature type="transmembrane region" description="Helical" evidence="1">
    <location>
        <begin position="86"/>
        <end position="103"/>
    </location>
</feature>
<evidence type="ECO:0000259" key="2">
    <source>
        <dbReference type="SMART" id="SM00014"/>
    </source>
</evidence>
<feature type="transmembrane region" description="Helical" evidence="1">
    <location>
        <begin position="155"/>
        <end position="176"/>
    </location>
</feature>
<accession>A0A8J3F9J2</accession>
<feature type="transmembrane region" description="Helical" evidence="1">
    <location>
        <begin position="182"/>
        <end position="199"/>
    </location>
</feature>
<dbReference type="Gene3D" id="1.20.144.10">
    <property type="entry name" value="Phosphatidic acid phosphatase type 2/haloperoxidase"/>
    <property type="match status" value="1"/>
</dbReference>
<proteinExistence type="predicted"/>
<keyword evidence="1" id="KW-1133">Transmembrane helix</keyword>
<dbReference type="Proteomes" id="UP000637720">
    <property type="component" value="Unassembled WGS sequence"/>
</dbReference>
<dbReference type="PANTHER" id="PTHR14969:SF13">
    <property type="entry name" value="AT30094P"/>
    <property type="match status" value="1"/>
</dbReference>
<dbReference type="PANTHER" id="PTHR14969">
    <property type="entry name" value="SPHINGOSINE-1-PHOSPHATE PHOSPHOHYDROLASE"/>
    <property type="match status" value="1"/>
</dbReference>
<dbReference type="SUPFAM" id="SSF48317">
    <property type="entry name" value="Acid phosphatase/Vanadium-dependent haloperoxidase"/>
    <property type="match status" value="1"/>
</dbReference>
<keyword evidence="4" id="KW-1185">Reference proteome</keyword>
<name>A0A8J3F9J2_9BACI</name>
<organism evidence="3 4">
    <name type="scientific">Calditerricola satsumensis</name>
    <dbReference type="NCBI Taxonomy" id="373054"/>
    <lineage>
        <taxon>Bacteria</taxon>
        <taxon>Bacillati</taxon>
        <taxon>Bacillota</taxon>
        <taxon>Bacilli</taxon>
        <taxon>Bacillales</taxon>
        <taxon>Bacillaceae</taxon>
        <taxon>Calditerricola</taxon>
    </lineage>
</organism>
<dbReference type="InterPro" id="IPR000326">
    <property type="entry name" value="PAP2/HPO"/>
</dbReference>
<dbReference type="InterPro" id="IPR036938">
    <property type="entry name" value="PAP2/HPO_sf"/>
</dbReference>
<sequence length="219" mass="23564">MRRWDPSLLLSVGLAAGFLLLSAWVVSGRTAAFDAHAVAFVREAASPVLTAAAKGLHAIGDVGGMILLVVLTLGILYAGLRLRRELVWFVGVQIGSFVTNELLKRTIARSRPIEMPVVDVSGYSYPSGHAMAAVAFCGALAMLLWPRLSTRGRGLLLAGCVLWPFAMGVSRVYLGVHYPTDVVGAYLAGGSWLCFAVWLKRRAVKRAPTVSGRRFSVPR</sequence>
<keyword evidence="1" id="KW-0472">Membrane</keyword>
<feature type="domain" description="Phosphatidic acid phosphatase type 2/haloperoxidase" evidence="2">
    <location>
        <begin position="89"/>
        <end position="197"/>
    </location>
</feature>
<dbReference type="SMART" id="SM00014">
    <property type="entry name" value="acidPPc"/>
    <property type="match status" value="1"/>
</dbReference>
<reference evidence="3" key="2">
    <citation type="submission" date="2020-09" db="EMBL/GenBank/DDBJ databases">
        <authorList>
            <person name="Sun Q."/>
            <person name="Ohkuma M."/>
        </authorList>
    </citation>
    <scope>NUCLEOTIDE SEQUENCE</scope>
    <source>
        <strain evidence="3">JCM 14719</strain>
    </source>
</reference>
<comment type="caution">
    <text evidence="3">The sequence shown here is derived from an EMBL/GenBank/DDBJ whole genome shotgun (WGS) entry which is preliminary data.</text>
</comment>
<protein>
    <submittedName>
        <fullName evidence="3">Phosphatase PAP2 family protein</fullName>
    </submittedName>
</protein>
<feature type="transmembrane region" description="Helical" evidence="1">
    <location>
        <begin position="56"/>
        <end position="79"/>
    </location>
</feature>